<evidence type="ECO:0000259" key="1">
    <source>
        <dbReference type="Pfam" id="PF09350"/>
    </source>
</evidence>
<dbReference type="Proteomes" id="UP000266305">
    <property type="component" value="Unassembled WGS sequence"/>
</dbReference>
<feature type="domain" description="DnaJ homologue subfamily C member 28 conserved" evidence="1">
    <location>
        <begin position="11"/>
        <end position="79"/>
    </location>
</feature>
<dbReference type="InterPro" id="IPR018961">
    <property type="entry name" value="DnaJ_homolog_subfam-C_membr-28"/>
</dbReference>
<evidence type="ECO:0000313" key="2">
    <source>
        <dbReference type="EMBL" id="RHZ92813.1"/>
    </source>
</evidence>
<dbReference type="AlphaFoldDB" id="A0AAX1UIE8"/>
<proteinExistence type="predicted"/>
<dbReference type="EMBL" id="QWGP01000021">
    <property type="protein sequence ID" value="RHZ92813.1"/>
    <property type="molecule type" value="Genomic_DNA"/>
</dbReference>
<comment type="caution">
    <text evidence="2">The sequence shown here is derived from an EMBL/GenBank/DDBJ whole genome shotgun (WGS) entry which is preliminary data.</text>
</comment>
<evidence type="ECO:0000313" key="3">
    <source>
        <dbReference type="Proteomes" id="UP000266305"/>
    </source>
</evidence>
<sequence length="114" mass="12747">MEVRMGWLDRIAERRMLKARAEGQLSGLSGEGQPLPERPSEAFTTPGEAVGFRIMAEAGVLPEEIVLKKQAAEQRARLAGISDPEERRAAMAELARIEMRQAMAEEARRRFLRG</sequence>
<dbReference type="Pfam" id="PF09350">
    <property type="entry name" value="DJC28_CD"/>
    <property type="match status" value="1"/>
</dbReference>
<name>A0AAX1UIE8_CERSP</name>
<protein>
    <submittedName>
        <fullName evidence="2">DUF1992 domain-containing protein</fullName>
    </submittedName>
</protein>
<gene>
    <name evidence="2" type="ORF">D1114_16550</name>
</gene>
<accession>A0AAX1UIE8</accession>
<dbReference type="RefSeq" id="WP_119000799.1">
    <property type="nucleotide sequence ID" value="NZ_QWGP01000021.1"/>
</dbReference>
<organism evidence="2 3">
    <name type="scientific">Cereibacter sphaeroides</name>
    <name type="common">Rhodobacter sphaeroides</name>
    <dbReference type="NCBI Taxonomy" id="1063"/>
    <lineage>
        <taxon>Bacteria</taxon>
        <taxon>Pseudomonadati</taxon>
        <taxon>Pseudomonadota</taxon>
        <taxon>Alphaproteobacteria</taxon>
        <taxon>Rhodobacterales</taxon>
        <taxon>Paracoccaceae</taxon>
        <taxon>Cereibacter</taxon>
    </lineage>
</organism>
<reference evidence="2 3" key="1">
    <citation type="submission" date="2018-08" db="EMBL/GenBank/DDBJ databases">
        <title>Draft genome sequence of Rhodobacter sphaeroides FY.</title>
        <authorList>
            <person name="Rayyan A."/>
            <person name="Meyer T.E."/>
            <person name="Kyndt J.A."/>
        </authorList>
    </citation>
    <scope>NUCLEOTIDE SEQUENCE [LARGE SCALE GENOMIC DNA]</scope>
    <source>
        <strain evidence="2 3">FY</strain>
    </source>
</reference>